<accession>A0A8S5N3F0</accession>
<feature type="transmembrane region" description="Helical" evidence="1">
    <location>
        <begin position="49"/>
        <end position="69"/>
    </location>
</feature>
<sequence>MQMNYNAARLDISHIILKIVNNALLKCKILHINKTRIFHKYYIIKSHVCLRKITFESVVICIAICYFVIL</sequence>
<dbReference type="EMBL" id="BK015049">
    <property type="protein sequence ID" value="DAD88863.1"/>
    <property type="molecule type" value="Genomic_DNA"/>
</dbReference>
<organism evidence="2">
    <name type="scientific">Siphoviridae sp. ctRuT6</name>
    <dbReference type="NCBI Taxonomy" id="2826339"/>
    <lineage>
        <taxon>Viruses</taxon>
        <taxon>Duplodnaviria</taxon>
        <taxon>Heunggongvirae</taxon>
        <taxon>Uroviricota</taxon>
        <taxon>Caudoviricetes</taxon>
    </lineage>
</organism>
<keyword evidence="1" id="KW-1133">Transmembrane helix</keyword>
<proteinExistence type="predicted"/>
<evidence type="ECO:0000313" key="2">
    <source>
        <dbReference type="EMBL" id="DAD88863.1"/>
    </source>
</evidence>
<keyword evidence="1" id="KW-0472">Membrane</keyword>
<name>A0A8S5N3F0_9CAUD</name>
<protein>
    <submittedName>
        <fullName evidence="2">Uncharacterized protein</fullName>
    </submittedName>
</protein>
<reference evidence="2" key="1">
    <citation type="journal article" date="2021" name="Proc. Natl. Acad. Sci. U.S.A.">
        <title>A Catalog of Tens of Thousands of Viruses from Human Metagenomes Reveals Hidden Associations with Chronic Diseases.</title>
        <authorList>
            <person name="Tisza M.J."/>
            <person name="Buck C.B."/>
        </authorList>
    </citation>
    <scope>NUCLEOTIDE SEQUENCE</scope>
    <source>
        <strain evidence="2">CtRuT6</strain>
    </source>
</reference>
<keyword evidence="1" id="KW-0812">Transmembrane</keyword>
<evidence type="ECO:0000256" key="1">
    <source>
        <dbReference type="SAM" id="Phobius"/>
    </source>
</evidence>